<dbReference type="SMART" id="SM00338">
    <property type="entry name" value="BRLZ"/>
    <property type="match status" value="1"/>
</dbReference>
<feature type="region of interest" description="Disordered" evidence="1">
    <location>
        <begin position="389"/>
        <end position="461"/>
    </location>
</feature>
<dbReference type="PROSITE" id="PS00036">
    <property type="entry name" value="BZIP_BASIC"/>
    <property type="match status" value="1"/>
</dbReference>
<dbReference type="InterPro" id="IPR004827">
    <property type="entry name" value="bZIP"/>
</dbReference>
<dbReference type="GO" id="GO:0003700">
    <property type="term" value="F:DNA-binding transcription factor activity"/>
    <property type="evidence" value="ECO:0007669"/>
    <property type="project" value="InterPro"/>
</dbReference>
<feature type="domain" description="BZIP" evidence="2">
    <location>
        <begin position="299"/>
        <end position="314"/>
    </location>
</feature>
<organism evidence="3 4">
    <name type="scientific">Sporormia fimetaria CBS 119925</name>
    <dbReference type="NCBI Taxonomy" id="1340428"/>
    <lineage>
        <taxon>Eukaryota</taxon>
        <taxon>Fungi</taxon>
        <taxon>Dikarya</taxon>
        <taxon>Ascomycota</taxon>
        <taxon>Pezizomycotina</taxon>
        <taxon>Dothideomycetes</taxon>
        <taxon>Pleosporomycetidae</taxon>
        <taxon>Pleosporales</taxon>
        <taxon>Sporormiaceae</taxon>
        <taxon>Sporormia</taxon>
    </lineage>
</organism>
<sequence>MASAECEYWATTGELDAYFNLDPFPAYPTTTPTTANTTNSALPSTSPAADLLSLAQHASGASQQQAVAPSHDYELYKQQTGIPPRSLPYGMQQLALDFGLPSAGFEMLQHEQEPTQEHVNPSLLDQNLGSATLEYEYIAPARLYPGYHSNKAKTGSLQATAPPPTPSLRLDTGLPTYGAQPQQVPGRGLSQPGPATTPFTASAAPATPLAAKSHQSGIFCNTQTRQDASNFTFKAPNGVALNLDQQVLAMKQSLVHLCDPARSGMSDLTPSVPQEPEQMDEDERTLKSEAAKHMDQKKKRAIRNKVSARTFRAKKKKEAVELQMEVAQLRALATDLFKLESGRKALHELSIIYAHRKLNGQQFLPHAPTEEGPQPKRARFSSFSDETLPEALPSASHQQHPHTQPGMTGRWGLPDAPIQMQLVHNNAQPPPSNPPGGSQPPPPQGHMMLKEEHNSFFGMDL</sequence>
<keyword evidence="4" id="KW-1185">Reference proteome</keyword>
<reference evidence="3" key="1">
    <citation type="journal article" date="2020" name="Stud. Mycol.">
        <title>101 Dothideomycetes genomes: a test case for predicting lifestyles and emergence of pathogens.</title>
        <authorList>
            <person name="Haridas S."/>
            <person name="Albert R."/>
            <person name="Binder M."/>
            <person name="Bloem J."/>
            <person name="Labutti K."/>
            <person name="Salamov A."/>
            <person name="Andreopoulos B."/>
            <person name="Baker S."/>
            <person name="Barry K."/>
            <person name="Bills G."/>
            <person name="Bluhm B."/>
            <person name="Cannon C."/>
            <person name="Castanera R."/>
            <person name="Culley D."/>
            <person name="Daum C."/>
            <person name="Ezra D."/>
            <person name="Gonzalez J."/>
            <person name="Henrissat B."/>
            <person name="Kuo A."/>
            <person name="Liang C."/>
            <person name="Lipzen A."/>
            <person name="Lutzoni F."/>
            <person name="Magnuson J."/>
            <person name="Mondo S."/>
            <person name="Nolan M."/>
            <person name="Ohm R."/>
            <person name="Pangilinan J."/>
            <person name="Park H.-J."/>
            <person name="Ramirez L."/>
            <person name="Alfaro M."/>
            <person name="Sun H."/>
            <person name="Tritt A."/>
            <person name="Yoshinaga Y."/>
            <person name="Zwiers L.-H."/>
            <person name="Turgeon B."/>
            <person name="Goodwin S."/>
            <person name="Spatafora J."/>
            <person name="Crous P."/>
            <person name="Grigoriev I."/>
        </authorList>
    </citation>
    <scope>NUCLEOTIDE SEQUENCE</scope>
    <source>
        <strain evidence="3">CBS 119925</strain>
    </source>
</reference>
<dbReference type="Proteomes" id="UP000799440">
    <property type="component" value="Unassembled WGS sequence"/>
</dbReference>
<proteinExistence type="predicted"/>
<dbReference type="EMBL" id="MU006566">
    <property type="protein sequence ID" value="KAF2749382.1"/>
    <property type="molecule type" value="Genomic_DNA"/>
</dbReference>
<feature type="region of interest" description="Disordered" evidence="1">
    <location>
        <begin position="154"/>
        <end position="197"/>
    </location>
</feature>
<evidence type="ECO:0000313" key="4">
    <source>
        <dbReference type="Proteomes" id="UP000799440"/>
    </source>
</evidence>
<name>A0A6A6VFL2_9PLEO</name>
<dbReference type="Pfam" id="PF00170">
    <property type="entry name" value="bZIP_1"/>
    <property type="match status" value="1"/>
</dbReference>
<evidence type="ECO:0000256" key="1">
    <source>
        <dbReference type="SAM" id="MobiDB-lite"/>
    </source>
</evidence>
<dbReference type="InterPro" id="IPR046347">
    <property type="entry name" value="bZIP_sf"/>
</dbReference>
<evidence type="ECO:0000313" key="3">
    <source>
        <dbReference type="EMBL" id="KAF2749382.1"/>
    </source>
</evidence>
<feature type="compositionally biased region" description="Polar residues" evidence="1">
    <location>
        <begin position="395"/>
        <end position="406"/>
    </location>
</feature>
<dbReference type="SUPFAM" id="SSF57959">
    <property type="entry name" value="Leucine zipper domain"/>
    <property type="match status" value="1"/>
</dbReference>
<dbReference type="AlphaFoldDB" id="A0A6A6VFL2"/>
<accession>A0A6A6VFL2</accession>
<dbReference type="OrthoDB" id="5571888at2759"/>
<gene>
    <name evidence="3" type="ORF">M011DRAFT_475479</name>
</gene>
<evidence type="ECO:0000259" key="2">
    <source>
        <dbReference type="PROSITE" id="PS00036"/>
    </source>
</evidence>
<protein>
    <recommendedName>
        <fullName evidence="2">BZIP domain-containing protein</fullName>
    </recommendedName>
</protein>
<feature type="compositionally biased region" description="Pro residues" evidence="1">
    <location>
        <begin position="428"/>
        <end position="444"/>
    </location>
</feature>
<dbReference type="Gene3D" id="1.20.5.170">
    <property type="match status" value="1"/>
</dbReference>